<dbReference type="PANTHER" id="PTHR33067:SF9">
    <property type="entry name" value="RNA-DIRECTED DNA POLYMERASE"/>
    <property type="match status" value="1"/>
</dbReference>
<dbReference type="RefSeq" id="XP_016454167.1">
    <property type="nucleotide sequence ID" value="XM_016598681.1"/>
</dbReference>
<evidence type="ECO:0008006" key="2">
    <source>
        <dbReference type="Google" id="ProtNLM"/>
    </source>
</evidence>
<dbReference type="OrthoDB" id="778454at2759"/>
<dbReference type="Gene3D" id="2.40.70.10">
    <property type="entry name" value="Acid Proteases"/>
    <property type="match status" value="1"/>
</dbReference>
<proteinExistence type="predicted"/>
<dbReference type="InterPro" id="IPR021109">
    <property type="entry name" value="Peptidase_aspartic_dom_sf"/>
</dbReference>
<reference evidence="1" key="1">
    <citation type="submission" date="2025-08" db="UniProtKB">
        <authorList>
            <consortium name="RefSeq"/>
        </authorList>
    </citation>
    <scope>IDENTIFICATION</scope>
</reference>
<gene>
    <name evidence="1" type="primary">LOC107778426</name>
</gene>
<sequence>MQENVEAHDSAIKVIEIQFGHISMTLNNLPQGTLPADTHVNPNEQGPKQLMAVSLRNERDLEREREVAQLNRETMPLTPVPFEIDESVELTEVVIEQAQVYKGYAKIMKDLMSWKFDFQNLSTVTLTQICSVVVTRPMDQKLSDPGSFAIPCTIGNYVFAKSLCDLGACINLMPLAIYKKFGIGRATPTSMLLQLADRTVKRPTRI</sequence>
<dbReference type="AlphaFoldDB" id="A0A1S3YQ38"/>
<dbReference type="KEGG" id="nta:107778426"/>
<dbReference type="PaxDb" id="4097-A0A1S3YQ38"/>
<accession>A0A1S3YQ38</accession>
<evidence type="ECO:0000313" key="1">
    <source>
        <dbReference type="RefSeq" id="XP_016454167.1"/>
    </source>
</evidence>
<organism evidence="1">
    <name type="scientific">Nicotiana tabacum</name>
    <name type="common">Common tobacco</name>
    <dbReference type="NCBI Taxonomy" id="4097"/>
    <lineage>
        <taxon>Eukaryota</taxon>
        <taxon>Viridiplantae</taxon>
        <taxon>Streptophyta</taxon>
        <taxon>Embryophyta</taxon>
        <taxon>Tracheophyta</taxon>
        <taxon>Spermatophyta</taxon>
        <taxon>Magnoliopsida</taxon>
        <taxon>eudicotyledons</taxon>
        <taxon>Gunneridae</taxon>
        <taxon>Pentapetalae</taxon>
        <taxon>asterids</taxon>
        <taxon>lamiids</taxon>
        <taxon>Solanales</taxon>
        <taxon>Solanaceae</taxon>
        <taxon>Nicotianoideae</taxon>
        <taxon>Nicotianeae</taxon>
        <taxon>Nicotiana</taxon>
    </lineage>
</organism>
<dbReference type="PANTHER" id="PTHR33067">
    <property type="entry name" value="RNA-DIRECTED DNA POLYMERASE-RELATED"/>
    <property type="match status" value="1"/>
</dbReference>
<protein>
    <recommendedName>
        <fullName evidence="2">Reverse transcriptase domain-containing protein</fullName>
    </recommendedName>
</protein>
<name>A0A1S3YQ38_TOBAC</name>